<feature type="chain" id="PRO_5004924159" evidence="1">
    <location>
        <begin position="21"/>
        <end position="185"/>
    </location>
</feature>
<evidence type="ECO:0000259" key="2">
    <source>
        <dbReference type="Pfam" id="PF01551"/>
    </source>
</evidence>
<comment type="caution">
    <text evidence="3">The sequence shown here is derived from an EMBL/GenBank/DDBJ whole genome shotgun (WGS) entry which is preliminary data.</text>
</comment>
<dbReference type="SUPFAM" id="SSF51261">
    <property type="entry name" value="Duplicated hybrid motif"/>
    <property type="match status" value="1"/>
</dbReference>
<dbReference type="PATRIC" id="fig|1386089.3.peg.2256"/>
<keyword evidence="4" id="KW-1185">Reference proteome</keyword>
<gene>
    <name evidence="3" type="ORF">N865_10195</name>
</gene>
<dbReference type="Gene3D" id="2.70.70.10">
    <property type="entry name" value="Glucose Permease (Domain IIA)"/>
    <property type="match status" value="1"/>
</dbReference>
<proteinExistence type="predicted"/>
<organism evidence="3 4">
    <name type="scientific">Intrasporangium oryzae NRRL B-24470</name>
    <dbReference type="NCBI Taxonomy" id="1386089"/>
    <lineage>
        <taxon>Bacteria</taxon>
        <taxon>Bacillati</taxon>
        <taxon>Actinomycetota</taxon>
        <taxon>Actinomycetes</taxon>
        <taxon>Micrococcales</taxon>
        <taxon>Intrasporangiaceae</taxon>
        <taxon>Intrasporangium</taxon>
    </lineage>
</organism>
<dbReference type="Proteomes" id="UP000019489">
    <property type="component" value="Unassembled WGS sequence"/>
</dbReference>
<dbReference type="InterPro" id="IPR011055">
    <property type="entry name" value="Dup_hybrid_motif"/>
</dbReference>
<dbReference type="AlphaFoldDB" id="W9G5U9"/>
<protein>
    <submittedName>
        <fullName evidence="3">Peptidase M23</fullName>
    </submittedName>
</protein>
<name>W9G5U9_9MICO</name>
<feature type="signal peptide" evidence="1">
    <location>
        <begin position="1"/>
        <end position="20"/>
    </location>
</feature>
<dbReference type="InterPro" id="IPR016047">
    <property type="entry name" value="M23ase_b-sheet_dom"/>
</dbReference>
<evidence type="ECO:0000313" key="3">
    <source>
        <dbReference type="EMBL" id="EWT01506.1"/>
    </source>
</evidence>
<sequence length="185" mass="18452">MGAMTLGGGLVSAVTATVLAATVSAGHLAAHGSDLARAPSVTARPLAGAGEWAWPLAPEPDVLARFAAPDPSWLPGHRGVDLAAGVRQVVLSPTAGVVSFSGVLAGRGVVVVAHPGGLRSTFEPVVDGPPVGSPVAAGAPIGMVGPTPGHCAPATCLHWGVLRGRTYLDPLEFVVRAPVVLLPLR</sequence>
<dbReference type="eggNOG" id="COG0739">
    <property type="taxonomic scope" value="Bacteria"/>
</dbReference>
<dbReference type="CDD" id="cd12797">
    <property type="entry name" value="M23_peptidase"/>
    <property type="match status" value="1"/>
</dbReference>
<dbReference type="Pfam" id="PF01551">
    <property type="entry name" value="Peptidase_M23"/>
    <property type="match status" value="1"/>
</dbReference>
<feature type="domain" description="M23ase beta-sheet core" evidence="2">
    <location>
        <begin position="76"/>
        <end position="170"/>
    </location>
</feature>
<dbReference type="OrthoDB" id="5245088at2"/>
<dbReference type="STRING" id="1386089.N865_10195"/>
<evidence type="ECO:0000256" key="1">
    <source>
        <dbReference type="SAM" id="SignalP"/>
    </source>
</evidence>
<accession>W9G5U9</accession>
<reference evidence="3 4" key="1">
    <citation type="submission" date="2013-08" db="EMBL/GenBank/DDBJ databases">
        <title>Intrasporangium oryzae NRRL B-24470.</title>
        <authorList>
            <person name="Liu H."/>
            <person name="Wang G."/>
        </authorList>
    </citation>
    <scope>NUCLEOTIDE SEQUENCE [LARGE SCALE GENOMIC DNA]</scope>
    <source>
        <strain evidence="3 4">NRRL B-24470</strain>
    </source>
</reference>
<evidence type="ECO:0000313" key="4">
    <source>
        <dbReference type="Proteomes" id="UP000019489"/>
    </source>
</evidence>
<dbReference type="EMBL" id="AWSA01000021">
    <property type="protein sequence ID" value="EWT01506.1"/>
    <property type="molecule type" value="Genomic_DNA"/>
</dbReference>
<keyword evidence="1" id="KW-0732">Signal</keyword>